<dbReference type="Pfam" id="PF06949">
    <property type="entry name" value="DUF1292"/>
    <property type="match status" value="1"/>
</dbReference>
<accession>A0A9D2SDP5</accession>
<reference evidence="1" key="1">
    <citation type="journal article" date="2021" name="PeerJ">
        <title>Extensive microbial diversity within the chicken gut microbiome revealed by metagenomics and culture.</title>
        <authorList>
            <person name="Gilroy R."/>
            <person name="Ravi A."/>
            <person name="Getino M."/>
            <person name="Pursley I."/>
            <person name="Horton D.L."/>
            <person name="Alikhan N.F."/>
            <person name="Baker D."/>
            <person name="Gharbi K."/>
            <person name="Hall N."/>
            <person name="Watson M."/>
            <person name="Adriaenssens E.M."/>
            <person name="Foster-Nyarko E."/>
            <person name="Jarju S."/>
            <person name="Secka A."/>
            <person name="Antonio M."/>
            <person name="Oren A."/>
            <person name="Chaudhuri R.R."/>
            <person name="La Ragione R."/>
            <person name="Hildebrand F."/>
            <person name="Pallen M.J."/>
        </authorList>
    </citation>
    <scope>NUCLEOTIDE SEQUENCE</scope>
    <source>
        <strain evidence="1">USAMLcec3-2134</strain>
    </source>
</reference>
<reference evidence="1" key="2">
    <citation type="submission" date="2021-04" db="EMBL/GenBank/DDBJ databases">
        <authorList>
            <person name="Gilroy R."/>
        </authorList>
    </citation>
    <scope>NUCLEOTIDE SEQUENCE</scope>
    <source>
        <strain evidence="1">USAMLcec3-2134</strain>
    </source>
</reference>
<comment type="caution">
    <text evidence="1">The sequence shown here is derived from an EMBL/GenBank/DDBJ whole genome shotgun (WGS) entry which is preliminary data.</text>
</comment>
<dbReference type="InterPro" id="IPR009711">
    <property type="entry name" value="UPF0473"/>
</dbReference>
<evidence type="ECO:0000313" key="1">
    <source>
        <dbReference type="EMBL" id="HJB91296.1"/>
    </source>
</evidence>
<gene>
    <name evidence="1" type="ORF">H9763_07500</name>
</gene>
<name>A0A9D2SDP5_9FIRM</name>
<proteinExistence type="predicted"/>
<protein>
    <submittedName>
        <fullName evidence="1">DUF1292 domain-containing protein</fullName>
    </submittedName>
</protein>
<dbReference type="AlphaFoldDB" id="A0A9D2SDP5"/>
<dbReference type="EMBL" id="DWXE01000026">
    <property type="protein sequence ID" value="HJB91296.1"/>
    <property type="molecule type" value="Genomic_DNA"/>
</dbReference>
<evidence type="ECO:0000313" key="2">
    <source>
        <dbReference type="Proteomes" id="UP000886883"/>
    </source>
</evidence>
<sequence>MGKQYDEAEEEMTVELELDDGSVVTCAIITILEVEGRDYIVLMPLDENGQNEDGEVWFYRYSENPDDPNEEPALDYIEDDAEYEKVEEAFDEYLDSCEFDELIDADDEPAL</sequence>
<organism evidence="1 2">
    <name type="scientific">Candidatus Eisenbergiella merdigallinarum</name>
    <dbReference type="NCBI Taxonomy" id="2838552"/>
    <lineage>
        <taxon>Bacteria</taxon>
        <taxon>Bacillati</taxon>
        <taxon>Bacillota</taxon>
        <taxon>Clostridia</taxon>
        <taxon>Lachnospirales</taxon>
        <taxon>Lachnospiraceae</taxon>
        <taxon>Eisenbergiella</taxon>
    </lineage>
</organism>
<dbReference type="Proteomes" id="UP000886883">
    <property type="component" value="Unassembled WGS sequence"/>
</dbReference>